<dbReference type="GO" id="GO:0005886">
    <property type="term" value="C:plasma membrane"/>
    <property type="evidence" value="ECO:0007669"/>
    <property type="project" value="UniProtKB-SubCell"/>
</dbReference>
<dbReference type="Proteomes" id="UP000297946">
    <property type="component" value="Unassembled WGS sequence"/>
</dbReference>
<reference evidence="10" key="1">
    <citation type="submission" date="2018-10" db="EMBL/GenBank/DDBJ databases">
        <authorList>
            <person name="Vincent A.T."/>
            <person name="Schiettekatte O."/>
            <person name="Bourhy P."/>
            <person name="Veyrier F.J."/>
            <person name="Picardeau M."/>
        </authorList>
    </citation>
    <scope>NUCLEOTIDE SEQUENCE</scope>
    <source>
        <strain evidence="10">201702690</strain>
    </source>
</reference>
<feature type="transmembrane region" description="Helical" evidence="8">
    <location>
        <begin position="187"/>
        <end position="209"/>
    </location>
</feature>
<dbReference type="Proteomes" id="UP000297273">
    <property type="component" value="Unassembled WGS sequence"/>
</dbReference>
<evidence type="ECO:0000313" key="11">
    <source>
        <dbReference type="Proteomes" id="UP000297273"/>
    </source>
</evidence>
<feature type="transmembrane region" description="Helical" evidence="8">
    <location>
        <begin position="215"/>
        <end position="234"/>
    </location>
</feature>
<dbReference type="EMBL" id="RQER01000005">
    <property type="protein sequence ID" value="TGK01864.1"/>
    <property type="molecule type" value="Genomic_DNA"/>
</dbReference>
<evidence type="ECO:0000256" key="2">
    <source>
        <dbReference type="ARBA" id="ARBA00022475"/>
    </source>
</evidence>
<feature type="transmembrane region" description="Helical" evidence="8">
    <location>
        <begin position="380"/>
        <end position="399"/>
    </location>
</feature>
<evidence type="ECO:0000256" key="1">
    <source>
        <dbReference type="ARBA" id="ARBA00004651"/>
    </source>
</evidence>
<evidence type="ECO:0000313" key="9">
    <source>
        <dbReference type="EMBL" id="TGK01864.1"/>
    </source>
</evidence>
<dbReference type="InterPro" id="IPR018584">
    <property type="entry name" value="GT87"/>
</dbReference>
<evidence type="ECO:0000256" key="8">
    <source>
        <dbReference type="SAM" id="Phobius"/>
    </source>
</evidence>
<feature type="transmembrane region" description="Helical" evidence="8">
    <location>
        <begin position="292"/>
        <end position="313"/>
    </location>
</feature>
<dbReference type="OrthoDB" id="344834at2"/>
<evidence type="ECO:0000256" key="6">
    <source>
        <dbReference type="ARBA" id="ARBA00023136"/>
    </source>
</evidence>
<evidence type="ECO:0000313" key="12">
    <source>
        <dbReference type="Proteomes" id="UP000297946"/>
    </source>
</evidence>
<keyword evidence="4 8" id="KW-0812">Transmembrane</keyword>
<feature type="transmembrane region" description="Helical" evidence="8">
    <location>
        <begin position="333"/>
        <end position="359"/>
    </location>
</feature>
<evidence type="ECO:0000256" key="3">
    <source>
        <dbReference type="ARBA" id="ARBA00022679"/>
    </source>
</evidence>
<keyword evidence="6 8" id="KW-0472">Membrane</keyword>
<evidence type="ECO:0000256" key="4">
    <source>
        <dbReference type="ARBA" id="ARBA00022692"/>
    </source>
</evidence>
<dbReference type="GO" id="GO:0016758">
    <property type="term" value="F:hexosyltransferase activity"/>
    <property type="evidence" value="ECO:0007669"/>
    <property type="project" value="InterPro"/>
</dbReference>
<feature type="transmembrane region" description="Helical" evidence="8">
    <location>
        <begin position="113"/>
        <end position="134"/>
    </location>
</feature>
<evidence type="ECO:0000256" key="7">
    <source>
        <dbReference type="ARBA" id="ARBA00024033"/>
    </source>
</evidence>
<keyword evidence="5 8" id="KW-1133">Transmembrane helix</keyword>
<evidence type="ECO:0000256" key="5">
    <source>
        <dbReference type="ARBA" id="ARBA00022989"/>
    </source>
</evidence>
<comment type="subcellular location">
    <subcellularLocation>
        <location evidence="1">Cell membrane</location>
        <topology evidence="1">Multi-pass membrane protein</topology>
    </subcellularLocation>
</comment>
<comment type="caution">
    <text evidence="9">The sequence shown here is derived from an EMBL/GenBank/DDBJ whole genome shotgun (WGS) entry which is preliminary data.</text>
</comment>
<keyword evidence="3" id="KW-0808">Transferase</keyword>
<protein>
    <submittedName>
        <fullName evidence="9">DUF2029 domain-containing protein</fullName>
    </submittedName>
</protein>
<evidence type="ECO:0000313" key="10">
    <source>
        <dbReference type="EMBL" id="TGL39469.1"/>
    </source>
</evidence>
<organism evidence="9 12">
    <name type="scientific">Leptospira langatensis</name>
    <dbReference type="NCBI Taxonomy" id="2484983"/>
    <lineage>
        <taxon>Bacteria</taxon>
        <taxon>Pseudomonadati</taxon>
        <taxon>Spirochaetota</taxon>
        <taxon>Spirochaetia</taxon>
        <taxon>Leptospirales</taxon>
        <taxon>Leptospiraceae</taxon>
        <taxon>Leptospira</taxon>
    </lineage>
</organism>
<reference evidence="9 12" key="2">
    <citation type="journal article" date="2019" name="PLoS Negl. Trop. Dis.">
        <title>Revisiting the worldwide diversity of Leptospira species in the environment.</title>
        <authorList>
            <person name="Vincent A.T."/>
            <person name="Schiettekatte O."/>
            <person name="Bourhy P."/>
            <person name="Veyrier F.J."/>
            <person name="Picardeau M."/>
        </authorList>
    </citation>
    <scope>NUCLEOTIDE SEQUENCE [LARGE SCALE GENOMIC DNA]</scope>
    <source>
        <strain evidence="10">201702690</strain>
        <strain evidence="9 12">SSW18</strain>
    </source>
</reference>
<name>A0A5F1ZPQ9_9LEPT</name>
<keyword evidence="11" id="KW-1185">Reference proteome</keyword>
<gene>
    <name evidence="9" type="ORF">EHO57_08700</name>
    <name evidence="10" type="ORF">EHQ53_15460</name>
</gene>
<accession>A0A5F1ZPQ9</accession>
<feature type="transmembrane region" description="Helical" evidence="8">
    <location>
        <begin position="411"/>
        <end position="432"/>
    </location>
</feature>
<comment type="similarity">
    <text evidence="7">Belongs to the glycosyltransferase 87 family.</text>
</comment>
<sequence>MRIDVKKRWPILLFILFLSLLYSNGISRIGQSSDFSDYYQASLNFRDQKDLYSLDVLSEVIQDFESGKIKMEQIFEPSVFLSLKARIENVGSYIYPPTFAFLLIPFSYLEFETASAIFFTLNFICLVCSLFLIGRLLGKERSFLFLSTTLLLSLRFVENHQNNNQVGFLLLFLILLSVASDKDWLSGLLLSLAIIIKITPAAFLFYFLYKKRYAVIAYTLAFALIWLALPALAFPEFTWKMNQTWYDLVLDKYMKSPALRAWKNNQSLSSTLSKYFLSYSDLLNQGRFGMPFVSLAVSQVKGIILILTLGISLPYLYRVYKGASEGFVLSGLFFFSVIFSGISWIHAFVFLLFPIGYALSQLWMDDQEDGFVWEKWKKRILTFKAASLFIGIAIFVLLMNRGTIGNIAEEALLMFSFLLYTSLIQYACIFYIDKARS</sequence>
<dbReference type="AlphaFoldDB" id="A0A5F1ZPQ9"/>
<dbReference type="EMBL" id="RQGC01000012">
    <property type="protein sequence ID" value="TGL39469.1"/>
    <property type="molecule type" value="Genomic_DNA"/>
</dbReference>
<proteinExistence type="inferred from homology"/>
<keyword evidence="2" id="KW-1003">Cell membrane</keyword>
<dbReference type="RefSeq" id="WP_135646660.1">
    <property type="nucleotide sequence ID" value="NZ_RQER01000005.1"/>
</dbReference>
<dbReference type="Pfam" id="PF09594">
    <property type="entry name" value="GT87"/>
    <property type="match status" value="1"/>
</dbReference>